<evidence type="ECO:0000313" key="11">
    <source>
        <dbReference type="Proteomes" id="UP000316343"/>
    </source>
</evidence>
<dbReference type="InterPro" id="IPR000515">
    <property type="entry name" value="MetI-like"/>
</dbReference>
<proteinExistence type="inferred from homology"/>
<dbReference type="FunFam" id="1.10.3720.10:FF:000088">
    <property type="entry name" value="Iron(III) ABC transporter, permease protein"/>
    <property type="match status" value="1"/>
</dbReference>
<feature type="transmembrane region" description="Helical" evidence="8">
    <location>
        <begin position="79"/>
        <end position="103"/>
    </location>
</feature>
<organism evidence="10 11">
    <name type="scientific">Erythrobacter insulae</name>
    <dbReference type="NCBI Taxonomy" id="2584124"/>
    <lineage>
        <taxon>Bacteria</taxon>
        <taxon>Pseudomonadati</taxon>
        <taxon>Pseudomonadota</taxon>
        <taxon>Alphaproteobacteria</taxon>
        <taxon>Sphingomonadales</taxon>
        <taxon>Erythrobacteraceae</taxon>
        <taxon>Erythrobacter/Porphyrobacter group</taxon>
        <taxon>Erythrobacter</taxon>
    </lineage>
</organism>
<comment type="caution">
    <text evidence="10">The sequence shown here is derived from an EMBL/GenBank/DDBJ whole genome shotgun (WGS) entry which is preliminary data.</text>
</comment>
<dbReference type="GO" id="GO:0005886">
    <property type="term" value="C:plasma membrane"/>
    <property type="evidence" value="ECO:0007669"/>
    <property type="project" value="UniProtKB-SubCell"/>
</dbReference>
<evidence type="ECO:0000313" key="10">
    <source>
        <dbReference type="EMBL" id="TRD12012.1"/>
    </source>
</evidence>
<dbReference type="PROSITE" id="PS50928">
    <property type="entry name" value="ABC_TM1"/>
    <property type="match status" value="2"/>
</dbReference>
<feature type="domain" description="ABC transmembrane type-1" evidence="9">
    <location>
        <begin position="358"/>
        <end position="564"/>
    </location>
</feature>
<feature type="transmembrane region" description="Helical" evidence="8">
    <location>
        <begin position="432"/>
        <end position="451"/>
    </location>
</feature>
<keyword evidence="2 8" id="KW-0813">Transport</keyword>
<dbReference type="Gene3D" id="1.10.3720.10">
    <property type="entry name" value="MetI-like"/>
    <property type="match status" value="2"/>
</dbReference>
<feature type="domain" description="ABC transmembrane type-1" evidence="9">
    <location>
        <begin position="80"/>
        <end position="287"/>
    </location>
</feature>
<keyword evidence="11" id="KW-1185">Reference proteome</keyword>
<evidence type="ECO:0000256" key="6">
    <source>
        <dbReference type="ARBA" id="ARBA00022989"/>
    </source>
</evidence>
<evidence type="ECO:0000256" key="1">
    <source>
        <dbReference type="ARBA" id="ARBA00004429"/>
    </source>
</evidence>
<evidence type="ECO:0000256" key="7">
    <source>
        <dbReference type="ARBA" id="ARBA00023136"/>
    </source>
</evidence>
<evidence type="ECO:0000259" key="9">
    <source>
        <dbReference type="PROSITE" id="PS50928"/>
    </source>
</evidence>
<keyword evidence="3" id="KW-1003">Cell membrane</keyword>
<comment type="subcellular location">
    <subcellularLocation>
        <location evidence="1">Cell inner membrane</location>
        <topology evidence="1">Multi-pass membrane protein</topology>
    </subcellularLocation>
    <subcellularLocation>
        <location evidence="8">Cell membrane</location>
        <topology evidence="8">Multi-pass membrane protein</topology>
    </subcellularLocation>
</comment>
<feature type="transmembrane region" description="Helical" evidence="8">
    <location>
        <begin position="168"/>
        <end position="187"/>
    </location>
</feature>
<keyword evidence="4" id="KW-0997">Cell inner membrane</keyword>
<feature type="transmembrane region" description="Helical" evidence="8">
    <location>
        <begin position="488"/>
        <end position="510"/>
    </location>
</feature>
<feature type="transmembrane region" description="Helical" evidence="8">
    <location>
        <begin position="224"/>
        <end position="247"/>
    </location>
</feature>
<keyword evidence="5 8" id="KW-0812">Transmembrane</keyword>
<accession>A0A547PCZ5</accession>
<dbReference type="GO" id="GO:0055085">
    <property type="term" value="P:transmembrane transport"/>
    <property type="evidence" value="ECO:0007669"/>
    <property type="project" value="InterPro"/>
</dbReference>
<dbReference type="AlphaFoldDB" id="A0A547PCZ5"/>
<feature type="transmembrane region" description="Helical" evidence="8">
    <location>
        <begin position="546"/>
        <end position="564"/>
    </location>
</feature>
<feature type="transmembrane region" description="Helical" evidence="8">
    <location>
        <begin position="115"/>
        <end position="136"/>
    </location>
</feature>
<comment type="similarity">
    <text evidence="8">Belongs to the binding-protein-dependent transport system permease family.</text>
</comment>
<dbReference type="Proteomes" id="UP000316343">
    <property type="component" value="Unassembled WGS sequence"/>
</dbReference>
<dbReference type="CDD" id="cd06261">
    <property type="entry name" value="TM_PBP2"/>
    <property type="match status" value="2"/>
</dbReference>
<feature type="transmembrane region" description="Helical" evidence="8">
    <location>
        <begin position="267"/>
        <end position="287"/>
    </location>
</feature>
<feature type="transmembrane region" description="Helical" evidence="8">
    <location>
        <begin position="362"/>
        <end position="381"/>
    </location>
</feature>
<dbReference type="Pfam" id="PF00528">
    <property type="entry name" value="BPD_transp_1"/>
    <property type="match status" value="2"/>
</dbReference>
<sequence length="570" mass="59670">MASARERIAGVVSRLSQIDAPEASAAAISARRFSLDGWLVSAVIIAALAGLPIAAILISAPSGGMEAIAHLASTVLARYTVNTALLMVLAGGLAAVVGTGCAWLITATDFPGRRLLAWALVLPLAVPAYIAAYIYADLFDFVGPVQSGYRALFGWNAGEYWFPQIRSLGGGAFVLGIVLYPYVYLLARAAFAAQSHTQFKAARSLGASPRSAFTRVALPAARPAIAGGLALVLMETLADFGVAQYFAIPTFSTGIFRSWLAMGDKQAALKLAAMMLVFVIVLITLEASTRKGRSDSRDGLSAATREPLIALSPRGKALAAMACALPVLLGFVVPAAHLAWLAMSDAAIGAAGNLWTYVSGSLQLGLAASVTCLIAALLLAFAKSRSDSRWVRGSIRVATLGYALPGALLAVGLLAPIGLVDGGLTRFARDTFGYSGGLILTSTSVVLIYALSVRFMTVAYNSVDGGLSKIPAQLDWAARSLGASPARVLMQIYAPLLRPSLLAAAALVFIDTVRELPATLILRPFNLETLATRTYRLASDERLTEASIPALILLAAGLLPVLLLNRLNTR</sequence>
<feature type="transmembrane region" description="Helical" evidence="8">
    <location>
        <begin position="38"/>
        <end position="59"/>
    </location>
</feature>
<dbReference type="EMBL" id="VHJK01000001">
    <property type="protein sequence ID" value="TRD12012.1"/>
    <property type="molecule type" value="Genomic_DNA"/>
</dbReference>
<dbReference type="InterPro" id="IPR035906">
    <property type="entry name" value="MetI-like_sf"/>
</dbReference>
<keyword evidence="6 8" id="KW-1133">Transmembrane helix</keyword>
<gene>
    <name evidence="10" type="ORF">FGU71_09180</name>
</gene>
<dbReference type="OrthoDB" id="9774448at2"/>
<evidence type="ECO:0000256" key="3">
    <source>
        <dbReference type="ARBA" id="ARBA00022475"/>
    </source>
</evidence>
<evidence type="ECO:0000256" key="8">
    <source>
        <dbReference type="RuleBase" id="RU363032"/>
    </source>
</evidence>
<feature type="transmembrane region" description="Helical" evidence="8">
    <location>
        <begin position="318"/>
        <end position="342"/>
    </location>
</feature>
<protein>
    <submittedName>
        <fullName evidence="10">Iron ABC transporter permease</fullName>
    </submittedName>
</protein>
<dbReference type="SUPFAM" id="SSF161098">
    <property type="entry name" value="MetI-like"/>
    <property type="match status" value="2"/>
</dbReference>
<feature type="transmembrane region" description="Helical" evidence="8">
    <location>
        <begin position="402"/>
        <end position="420"/>
    </location>
</feature>
<reference evidence="10 11" key="1">
    <citation type="submission" date="2019-06" db="EMBL/GenBank/DDBJ databases">
        <title>Erythrobacter insulae sp. nov., isolated from a tidal flat.</title>
        <authorList>
            <person name="Yoon J.-H."/>
        </authorList>
    </citation>
    <scope>NUCLEOTIDE SEQUENCE [LARGE SCALE GENOMIC DNA]</scope>
    <source>
        <strain evidence="10 11">JBTF-M21</strain>
    </source>
</reference>
<dbReference type="PANTHER" id="PTHR43357:SF3">
    <property type="entry name" value="FE(3+)-TRANSPORT SYSTEM PERMEASE PROTEIN FBPB 2"/>
    <property type="match status" value="1"/>
</dbReference>
<name>A0A547PCZ5_9SPHN</name>
<dbReference type="PANTHER" id="PTHR43357">
    <property type="entry name" value="INNER MEMBRANE ABC TRANSPORTER PERMEASE PROTEIN YDCV"/>
    <property type="match status" value="1"/>
</dbReference>
<evidence type="ECO:0000256" key="4">
    <source>
        <dbReference type="ARBA" id="ARBA00022519"/>
    </source>
</evidence>
<evidence type="ECO:0000256" key="5">
    <source>
        <dbReference type="ARBA" id="ARBA00022692"/>
    </source>
</evidence>
<keyword evidence="7 8" id="KW-0472">Membrane</keyword>
<evidence type="ECO:0000256" key="2">
    <source>
        <dbReference type="ARBA" id="ARBA00022448"/>
    </source>
</evidence>